<reference evidence="1" key="1">
    <citation type="submission" date="2022-10" db="EMBL/GenBank/DDBJ databases">
        <authorList>
            <person name="Hyden B.L."/>
            <person name="Feng K."/>
            <person name="Yates T."/>
            <person name="Jawdy S."/>
            <person name="Smart L.B."/>
            <person name="Muchero W."/>
        </authorList>
    </citation>
    <scope>NUCLEOTIDE SEQUENCE</scope>
    <source>
        <tissue evidence="1">Shoot tip</tissue>
    </source>
</reference>
<dbReference type="Proteomes" id="UP001141253">
    <property type="component" value="Chromosome 13"/>
</dbReference>
<dbReference type="EMBL" id="JAPFFI010000015">
    <property type="protein sequence ID" value="KAJ6360706.1"/>
    <property type="molecule type" value="Genomic_DNA"/>
</dbReference>
<protein>
    <submittedName>
        <fullName evidence="1">Uncharacterized protein</fullName>
    </submittedName>
</protein>
<comment type="caution">
    <text evidence="1">The sequence shown here is derived from an EMBL/GenBank/DDBJ whole genome shotgun (WGS) entry which is preliminary data.</text>
</comment>
<evidence type="ECO:0000313" key="2">
    <source>
        <dbReference type="Proteomes" id="UP001141253"/>
    </source>
</evidence>
<gene>
    <name evidence="1" type="ORF">OIU77_004676</name>
</gene>
<sequence>MVGPTTNFLLNGGLKKAGF</sequence>
<name>A0ABQ9AV94_9ROSI</name>
<organism evidence="1 2">
    <name type="scientific">Salix suchowensis</name>
    <dbReference type="NCBI Taxonomy" id="1278906"/>
    <lineage>
        <taxon>Eukaryota</taxon>
        <taxon>Viridiplantae</taxon>
        <taxon>Streptophyta</taxon>
        <taxon>Embryophyta</taxon>
        <taxon>Tracheophyta</taxon>
        <taxon>Spermatophyta</taxon>
        <taxon>Magnoliopsida</taxon>
        <taxon>eudicotyledons</taxon>
        <taxon>Gunneridae</taxon>
        <taxon>Pentapetalae</taxon>
        <taxon>rosids</taxon>
        <taxon>fabids</taxon>
        <taxon>Malpighiales</taxon>
        <taxon>Salicaceae</taxon>
        <taxon>Saliceae</taxon>
        <taxon>Salix</taxon>
    </lineage>
</organism>
<keyword evidence="2" id="KW-1185">Reference proteome</keyword>
<proteinExistence type="predicted"/>
<reference evidence="1" key="2">
    <citation type="journal article" date="2023" name="Int. J. Mol. Sci.">
        <title>De Novo Assembly and Annotation of 11 Diverse Shrub Willow (Salix) Genomes Reveals Novel Gene Organization in Sex-Linked Regions.</title>
        <authorList>
            <person name="Hyden B."/>
            <person name="Feng K."/>
            <person name="Yates T.B."/>
            <person name="Jawdy S."/>
            <person name="Cereghino C."/>
            <person name="Smart L.B."/>
            <person name="Muchero W."/>
        </authorList>
    </citation>
    <scope>NUCLEOTIDE SEQUENCE</scope>
    <source>
        <tissue evidence="1">Shoot tip</tissue>
    </source>
</reference>
<accession>A0ABQ9AV94</accession>
<evidence type="ECO:0000313" key="1">
    <source>
        <dbReference type="EMBL" id="KAJ6360706.1"/>
    </source>
</evidence>